<dbReference type="InterPro" id="IPR008276">
    <property type="entry name" value="C_nuclsd_transpt"/>
</dbReference>
<evidence type="ECO:0000256" key="1">
    <source>
        <dbReference type="ARBA" id="ARBA00004651"/>
    </source>
</evidence>
<name>W0L8Q2_9GAMM</name>
<keyword evidence="3" id="KW-1003">Cell membrane</keyword>
<dbReference type="EMBL" id="CP007044">
    <property type="protein sequence ID" value="AHG20198.1"/>
    <property type="molecule type" value="Genomic_DNA"/>
</dbReference>
<evidence type="ECO:0000256" key="7">
    <source>
        <dbReference type="SAM" id="Phobius"/>
    </source>
</evidence>
<feature type="domain" description="Concentrative nucleoside transporter N-terminal" evidence="8">
    <location>
        <begin position="10"/>
        <end position="82"/>
    </location>
</feature>
<feature type="transmembrane region" description="Helical" evidence="7">
    <location>
        <begin position="6"/>
        <end position="23"/>
    </location>
</feature>
<dbReference type="Pfam" id="PF07662">
    <property type="entry name" value="Nucleos_tra2_C"/>
    <property type="match status" value="1"/>
</dbReference>
<feature type="transmembrane region" description="Helical" evidence="7">
    <location>
        <begin position="334"/>
        <end position="355"/>
    </location>
</feature>
<dbReference type="PANTHER" id="PTHR10590:SF21">
    <property type="entry name" value="NUCLEOSIDE PERMEASE NUPC"/>
    <property type="match status" value="1"/>
</dbReference>
<keyword evidence="12" id="KW-1185">Reference proteome</keyword>
<dbReference type="GO" id="GO:0005886">
    <property type="term" value="C:plasma membrane"/>
    <property type="evidence" value="ECO:0007669"/>
    <property type="project" value="UniProtKB-SubCell"/>
</dbReference>
<dbReference type="InterPro" id="IPR011642">
    <property type="entry name" value="Gate_dom"/>
</dbReference>
<evidence type="ECO:0000259" key="9">
    <source>
        <dbReference type="Pfam" id="PF07662"/>
    </source>
</evidence>
<accession>W0L8Q2</accession>
<evidence type="ECO:0000256" key="4">
    <source>
        <dbReference type="ARBA" id="ARBA00022692"/>
    </source>
</evidence>
<dbReference type="GO" id="GO:0015213">
    <property type="term" value="F:uridine transmembrane transporter activity"/>
    <property type="evidence" value="ECO:0007669"/>
    <property type="project" value="TreeGrafter"/>
</dbReference>
<dbReference type="Proteomes" id="UP000019030">
    <property type="component" value="Chromosome"/>
</dbReference>
<feature type="transmembrane region" description="Helical" evidence="7">
    <location>
        <begin position="241"/>
        <end position="274"/>
    </location>
</feature>
<dbReference type="Pfam" id="PF01773">
    <property type="entry name" value="Nucleos_tra2_N"/>
    <property type="match status" value="1"/>
</dbReference>
<feature type="transmembrane region" description="Helical" evidence="7">
    <location>
        <begin position="193"/>
        <end position="212"/>
    </location>
</feature>
<dbReference type="STRING" id="1441930.Z042_11585"/>
<evidence type="ECO:0000256" key="3">
    <source>
        <dbReference type="ARBA" id="ARBA00022475"/>
    </source>
</evidence>
<dbReference type="AlphaFoldDB" id="W0L8Q2"/>
<feature type="transmembrane region" description="Helical" evidence="7">
    <location>
        <begin position="303"/>
        <end position="322"/>
    </location>
</feature>
<evidence type="ECO:0000313" key="12">
    <source>
        <dbReference type="Proteomes" id="UP000019030"/>
    </source>
</evidence>
<comment type="similarity">
    <text evidence="2">Belongs to the concentrative nucleoside transporter (CNT) (TC 2.A.41) family.</text>
</comment>
<feature type="domain" description="Nucleoside transporter/FeoB GTPase Gate" evidence="10">
    <location>
        <begin position="91"/>
        <end position="190"/>
    </location>
</feature>
<protein>
    <submittedName>
        <fullName evidence="11">Nucleoside permease</fullName>
    </submittedName>
</protein>
<dbReference type="Pfam" id="PF07670">
    <property type="entry name" value="Gate"/>
    <property type="match status" value="1"/>
</dbReference>
<dbReference type="OrthoDB" id="9766455at2"/>
<dbReference type="eggNOG" id="COG1972">
    <property type="taxonomic scope" value="Bacteria"/>
</dbReference>
<evidence type="ECO:0000256" key="5">
    <source>
        <dbReference type="ARBA" id="ARBA00022989"/>
    </source>
</evidence>
<reference evidence="11 12" key="2">
    <citation type="submission" date="2015-03" db="EMBL/GenBank/DDBJ databases">
        <authorList>
            <person name="Chan K.-G."/>
        </authorList>
    </citation>
    <scope>NUCLEOTIDE SEQUENCE [LARGE SCALE GENOMIC DNA]</scope>
    <source>
        <strain evidence="11 12">RB-25</strain>
    </source>
</reference>
<organism evidence="11 12">
    <name type="scientific">Chania multitudinisentens RB-25</name>
    <dbReference type="NCBI Taxonomy" id="1441930"/>
    <lineage>
        <taxon>Bacteria</taxon>
        <taxon>Pseudomonadati</taxon>
        <taxon>Pseudomonadota</taxon>
        <taxon>Gammaproteobacteria</taxon>
        <taxon>Enterobacterales</taxon>
        <taxon>Yersiniaceae</taxon>
        <taxon>Chania</taxon>
    </lineage>
</organism>
<proteinExistence type="inferred from homology"/>
<feature type="transmembrane region" description="Helical" evidence="7">
    <location>
        <begin position="375"/>
        <end position="393"/>
    </location>
</feature>
<evidence type="ECO:0000259" key="8">
    <source>
        <dbReference type="Pfam" id="PF01773"/>
    </source>
</evidence>
<reference evidence="11 12" key="1">
    <citation type="submission" date="2014-01" db="EMBL/GenBank/DDBJ databases">
        <title>Isolation of Serratia multitudinisentens RB-25 from Ex-Landfill site.</title>
        <authorList>
            <person name="Robson E.H.J."/>
        </authorList>
    </citation>
    <scope>NUCLEOTIDE SEQUENCE [LARGE SCALE GENOMIC DNA]</scope>
    <source>
        <strain evidence="11 12">RB-25</strain>
    </source>
</reference>
<keyword evidence="6 7" id="KW-0472">Membrane</keyword>
<evidence type="ECO:0000256" key="6">
    <source>
        <dbReference type="ARBA" id="ARBA00023136"/>
    </source>
</evidence>
<dbReference type="InterPro" id="IPR011657">
    <property type="entry name" value="CNT_C_dom"/>
</dbReference>
<dbReference type="RefSeq" id="WP_024913517.1">
    <property type="nucleotide sequence ID" value="NZ_CP007044.2"/>
</dbReference>
<feature type="domain" description="Concentrative nucleoside transporter C-terminal" evidence="9">
    <location>
        <begin position="193"/>
        <end position="391"/>
    </location>
</feature>
<evidence type="ECO:0000313" key="11">
    <source>
        <dbReference type="EMBL" id="AHG20198.1"/>
    </source>
</evidence>
<comment type="subcellular location">
    <subcellularLocation>
        <location evidence="1">Cell membrane</location>
        <topology evidence="1">Multi-pass membrane protein</topology>
    </subcellularLocation>
</comment>
<keyword evidence="4 7" id="KW-0812">Transmembrane</keyword>
<dbReference type="HOGENOM" id="CLU_016813_0_0_6"/>
<gene>
    <name evidence="11" type="ORF">Z042_11585</name>
</gene>
<feature type="transmembrane region" description="Helical" evidence="7">
    <location>
        <begin position="32"/>
        <end position="48"/>
    </location>
</feature>
<dbReference type="GO" id="GO:0015212">
    <property type="term" value="F:cytidine transmembrane transporter activity"/>
    <property type="evidence" value="ECO:0007669"/>
    <property type="project" value="TreeGrafter"/>
</dbReference>
<dbReference type="InterPro" id="IPR002668">
    <property type="entry name" value="CNT_N_dom"/>
</dbReference>
<dbReference type="GO" id="GO:0015506">
    <property type="term" value="F:nucleoside:proton symporter activity"/>
    <property type="evidence" value="ECO:0007669"/>
    <property type="project" value="TreeGrafter"/>
</dbReference>
<evidence type="ECO:0000256" key="2">
    <source>
        <dbReference type="ARBA" id="ARBA00009033"/>
    </source>
</evidence>
<keyword evidence="5 7" id="KW-1133">Transmembrane helix</keyword>
<feature type="transmembrane region" description="Helical" evidence="7">
    <location>
        <begin position="86"/>
        <end position="108"/>
    </location>
</feature>
<evidence type="ECO:0000259" key="10">
    <source>
        <dbReference type="Pfam" id="PF07670"/>
    </source>
</evidence>
<sequence>MSQILHFILALLVIISLALWVSHDRKKIRPRYIIQLLVVEVALAYFLLHSESGLGAIKHVAGFFETLLTFAAQGTDFVFGGMSKEGLSFIFLGVLCPIIFISALIGILQHFRILPLIIRAVGTLLSKVNGMGKLESFNTVSTLVLGQSENFIAYKGIIADISPRRMYTMAATAMSTVSLSIVGAYMTMIDAQYVVAALILNMFSTFIILSIINPYQVEDEPELKLNKLHEDQSFFEMLGEYILAGFKIAMIIAAMLIGFIALIAAVNAIFAAIFGISFQQILGYVFYPLAWLLGIPAHDALQAGSIMATKLVANEFVAMIELKKIAAEMSPRTLGILSVFLVSFANFASIGIVAGAIKGLNEQQGNVVSRFGLKLVYGSTLVSLLSAAVAGLVL</sequence>
<dbReference type="PATRIC" id="fig|1441930.4.peg.2303"/>
<dbReference type="PANTHER" id="PTHR10590">
    <property type="entry name" value="SODIUM/NUCLEOSIDE COTRANSPORTER"/>
    <property type="match status" value="1"/>
</dbReference>
<dbReference type="KEGG" id="sfo:Z042_11585"/>